<dbReference type="RefSeq" id="WP_130879909.1">
    <property type="nucleotide sequence ID" value="NZ_JAGIOH010000001.1"/>
</dbReference>
<evidence type="ECO:0000313" key="2">
    <source>
        <dbReference type="Proteomes" id="UP001519291"/>
    </source>
</evidence>
<name>A0ABS4Y8P5_9ACTN</name>
<gene>
    <name evidence="1" type="ORF">JO379_004633</name>
</gene>
<keyword evidence="2" id="KW-1185">Reference proteome</keyword>
<accession>A0ABS4Y8P5</accession>
<proteinExistence type="predicted"/>
<reference evidence="1 2" key="1">
    <citation type="submission" date="2021-03" db="EMBL/GenBank/DDBJ databases">
        <title>Sequencing the genomes of 1000 actinobacteria strains.</title>
        <authorList>
            <person name="Klenk H.-P."/>
        </authorList>
    </citation>
    <scope>NUCLEOTIDE SEQUENCE [LARGE SCALE GENOMIC DNA]</scope>
    <source>
        <strain evidence="1 2">DSM 41480</strain>
    </source>
</reference>
<dbReference type="EMBL" id="JAGIOH010000001">
    <property type="protein sequence ID" value="MBP2405164.1"/>
    <property type="molecule type" value="Genomic_DNA"/>
</dbReference>
<sequence length="66" mass="6554">MPTPKPRIPGSGGHPSASSPLSALLYALSLLSALVLLAAFPGTSLASAGDHDRCHGSCARLTLADG</sequence>
<organism evidence="1 2">
    <name type="scientific">Streptomyces syringium</name>
    <dbReference type="NCBI Taxonomy" id="76729"/>
    <lineage>
        <taxon>Bacteria</taxon>
        <taxon>Bacillati</taxon>
        <taxon>Actinomycetota</taxon>
        <taxon>Actinomycetes</taxon>
        <taxon>Kitasatosporales</taxon>
        <taxon>Streptomycetaceae</taxon>
        <taxon>Streptomyces</taxon>
    </lineage>
</organism>
<dbReference type="GeneID" id="91571496"/>
<evidence type="ECO:0000313" key="1">
    <source>
        <dbReference type="EMBL" id="MBP2405164.1"/>
    </source>
</evidence>
<protein>
    <submittedName>
        <fullName evidence="1">Uncharacterized protein</fullName>
    </submittedName>
</protein>
<dbReference type="Proteomes" id="UP001519291">
    <property type="component" value="Unassembled WGS sequence"/>
</dbReference>
<comment type="caution">
    <text evidence="1">The sequence shown here is derived from an EMBL/GenBank/DDBJ whole genome shotgun (WGS) entry which is preliminary data.</text>
</comment>